<evidence type="ECO:0000313" key="2">
    <source>
        <dbReference type="EMBL" id="SAL96990.1"/>
    </source>
</evidence>
<keyword evidence="3" id="KW-1185">Reference proteome</keyword>
<feature type="compositionally biased region" description="Basic and acidic residues" evidence="1">
    <location>
        <begin position="68"/>
        <end position="77"/>
    </location>
</feature>
<dbReference type="Proteomes" id="UP000078561">
    <property type="component" value="Unassembled WGS sequence"/>
</dbReference>
<dbReference type="EMBL" id="LT551507">
    <property type="protein sequence ID" value="SAL96990.1"/>
    <property type="molecule type" value="Genomic_DNA"/>
</dbReference>
<proteinExistence type="predicted"/>
<evidence type="ECO:0000256" key="1">
    <source>
        <dbReference type="SAM" id="MobiDB-lite"/>
    </source>
</evidence>
<organism evidence="2">
    <name type="scientific">Absidia glauca</name>
    <name type="common">Pin mould</name>
    <dbReference type="NCBI Taxonomy" id="4829"/>
    <lineage>
        <taxon>Eukaryota</taxon>
        <taxon>Fungi</taxon>
        <taxon>Fungi incertae sedis</taxon>
        <taxon>Mucoromycota</taxon>
        <taxon>Mucoromycotina</taxon>
        <taxon>Mucoromycetes</taxon>
        <taxon>Mucorales</taxon>
        <taxon>Cunninghamellaceae</taxon>
        <taxon>Absidia</taxon>
    </lineage>
</organism>
<protein>
    <submittedName>
        <fullName evidence="2">Uncharacterized protein</fullName>
    </submittedName>
</protein>
<name>A0A168LKH6_ABSGL</name>
<accession>A0A168LKH6</accession>
<sequence length="85" mass="9803">MKKRVSKFRNEGHDNDGEPPIMRAFCRNPDPAQKDNGILQSPGMEHTEQKVEDDRDDFPQRSLSERVNGNEKDHAGSELELFYSE</sequence>
<gene>
    <name evidence="2" type="primary">ABSGL_02448.1 scaffold 3452</name>
</gene>
<evidence type="ECO:0000313" key="3">
    <source>
        <dbReference type="Proteomes" id="UP000078561"/>
    </source>
</evidence>
<reference evidence="2" key="1">
    <citation type="submission" date="2016-04" db="EMBL/GenBank/DDBJ databases">
        <authorList>
            <person name="Evans L.H."/>
            <person name="Alamgir A."/>
            <person name="Owens N."/>
            <person name="Weber N.D."/>
            <person name="Virtaneva K."/>
            <person name="Barbian K."/>
            <person name="Babar A."/>
            <person name="Rosenke K."/>
        </authorList>
    </citation>
    <scope>NUCLEOTIDE SEQUENCE [LARGE SCALE GENOMIC DNA]</scope>
    <source>
        <strain evidence="2">CBS 101.48</strain>
    </source>
</reference>
<feature type="compositionally biased region" description="Basic and acidic residues" evidence="1">
    <location>
        <begin position="45"/>
        <end position="59"/>
    </location>
</feature>
<feature type="region of interest" description="Disordered" evidence="1">
    <location>
        <begin position="1"/>
        <end position="85"/>
    </location>
</feature>
<dbReference type="InParanoid" id="A0A168LKH6"/>
<dbReference type="AlphaFoldDB" id="A0A168LKH6"/>